<accession>A0A0E9RCX8</accession>
<protein>
    <submittedName>
        <fullName evidence="1">Uncharacterized protein</fullName>
    </submittedName>
</protein>
<name>A0A0E9RCX8_ANGAN</name>
<proteinExistence type="predicted"/>
<evidence type="ECO:0000313" key="1">
    <source>
        <dbReference type="EMBL" id="JAH26657.1"/>
    </source>
</evidence>
<reference evidence="1" key="1">
    <citation type="submission" date="2014-11" db="EMBL/GenBank/DDBJ databases">
        <authorList>
            <person name="Amaro Gonzalez C."/>
        </authorList>
    </citation>
    <scope>NUCLEOTIDE SEQUENCE</scope>
</reference>
<sequence>MLCDWLERTVVMKILAECAI</sequence>
<organism evidence="1">
    <name type="scientific">Anguilla anguilla</name>
    <name type="common">European freshwater eel</name>
    <name type="synonym">Muraena anguilla</name>
    <dbReference type="NCBI Taxonomy" id="7936"/>
    <lineage>
        <taxon>Eukaryota</taxon>
        <taxon>Metazoa</taxon>
        <taxon>Chordata</taxon>
        <taxon>Craniata</taxon>
        <taxon>Vertebrata</taxon>
        <taxon>Euteleostomi</taxon>
        <taxon>Actinopterygii</taxon>
        <taxon>Neopterygii</taxon>
        <taxon>Teleostei</taxon>
        <taxon>Anguilliformes</taxon>
        <taxon>Anguillidae</taxon>
        <taxon>Anguilla</taxon>
    </lineage>
</organism>
<reference evidence="1" key="2">
    <citation type="journal article" date="2015" name="Fish Shellfish Immunol.">
        <title>Early steps in the European eel (Anguilla anguilla)-Vibrio vulnificus interaction in the gills: Role of the RtxA13 toxin.</title>
        <authorList>
            <person name="Callol A."/>
            <person name="Pajuelo D."/>
            <person name="Ebbesson L."/>
            <person name="Teles M."/>
            <person name="MacKenzie S."/>
            <person name="Amaro C."/>
        </authorList>
    </citation>
    <scope>NUCLEOTIDE SEQUENCE</scope>
</reference>
<dbReference type="EMBL" id="GBXM01081920">
    <property type="protein sequence ID" value="JAH26657.1"/>
    <property type="molecule type" value="Transcribed_RNA"/>
</dbReference>
<dbReference type="AlphaFoldDB" id="A0A0E9RCX8"/>